<dbReference type="GO" id="GO:0030170">
    <property type="term" value="F:pyridoxal phosphate binding"/>
    <property type="evidence" value="ECO:0007669"/>
    <property type="project" value="InterPro"/>
</dbReference>
<evidence type="ECO:0000256" key="8">
    <source>
        <dbReference type="ARBA" id="ARBA00023242"/>
    </source>
</evidence>
<dbReference type="InterPro" id="IPR036955">
    <property type="entry name" value="AP2/ERF_dom_sf"/>
</dbReference>
<feature type="compositionally biased region" description="Basic residues" evidence="11">
    <location>
        <begin position="258"/>
        <end position="267"/>
    </location>
</feature>
<feature type="coiled-coil region" evidence="10">
    <location>
        <begin position="17"/>
        <end position="44"/>
    </location>
</feature>
<dbReference type="SMART" id="SM00380">
    <property type="entry name" value="AP2"/>
    <property type="match status" value="2"/>
</dbReference>
<evidence type="ECO:0000256" key="4">
    <source>
        <dbReference type="ARBA" id="ARBA00022679"/>
    </source>
</evidence>
<comment type="cofactor">
    <cofactor evidence="1">
        <name>pyridoxal 5'-phosphate</name>
        <dbReference type="ChEBI" id="CHEBI:597326"/>
    </cofactor>
</comment>
<keyword evidence="4" id="KW-0808">Transferase</keyword>
<dbReference type="Pfam" id="PF00155">
    <property type="entry name" value="Aminotran_1_2"/>
    <property type="match status" value="1"/>
</dbReference>
<dbReference type="InterPro" id="IPR016177">
    <property type="entry name" value="DNA-bd_dom_sf"/>
</dbReference>
<organism evidence="14 15">
    <name type="scientific">Chloropicon roscoffensis</name>
    <dbReference type="NCBI Taxonomy" id="1461544"/>
    <lineage>
        <taxon>Eukaryota</taxon>
        <taxon>Viridiplantae</taxon>
        <taxon>Chlorophyta</taxon>
        <taxon>Chloropicophyceae</taxon>
        <taxon>Chloropicales</taxon>
        <taxon>Chloropicaceae</taxon>
        <taxon>Chloropicon</taxon>
    </lineage>
</organism>
<keyword evidence="15" id="KW-1185">Reference proteome</keyword>
<dbReference type="GO" id="GO:0003700">
    <property type="term" value="F:DNA-binding transcription factor activity"/>
    <property type="evidence" value="ECO:0007669"/>
    <property type="project" value="InterPro"/>
</dbReference>
<evidence type="ECO:0000256" key="2">
    <source>
        <dbReference type="ARBA" id="ARBA00004123"/>
    </source>
</evidence>
<dbReference type="GO" id="GO:0003677">
    <property type="term" value="F:DNA binding"/>
    <property type="evidence" value="ECO:0007669"/>
    <property type="project" value="UniProtKB-UniRule"/>
</dbReference>
<feature type="DNA-binding region" description="HMG box" evidence="9">
    <location>
        <begin position="144"/>
        <end position="208"/>
    </location>
</feature>
<evidence type="ECO:0000259" key="12">
    <source>
        <dbReference type="PROSITE" id="PS50118"/>
    </source>
</evidence>
<accession>A0AAX4PC14</accession>
<sequence length="570" mass="64873">MKPGGQGGWFTSVDTAVQQAKEEIARERSERERAERAARAARAKRRGVSFCKVTGSWRAQVKTMGKQHQLGYYNDEEMAAKAYDMAVIKIRGKHAVTNFPAEEYAEEMRSRGASEISVEKFILQLRSEAKRQNKLRREAKEDKPKRAMTGYLLFADHMRDRVKEDLTADLAEGENLNVQAMVSAIAALWREQDKETKEEWQARAKERRDAVDQRPERAAVEVGPSTSRGGKAVEVDRPGPSKRPRHDPPVQREPLPQKRGRPGRKNRSSLYRGVTLNKHTGWWEARMSRAKGYQRHFLGYYKDEEMAAKAYDMAAIKIWGKDANTNFAPEEYAEEMRSRGASEISAEKFILQLRSEAKRKPKEDKPKRAKTGYILFADHVRDRVKEDLTADLAEGEKHYGQAMLSAIAALWREQDKETKEEWLARAKGLRDAVDQRPERAAVEFHGTDDTILYPSCFDANAGLFEVLLTNEDAVLSDELNHASIIDGIRLCKAERHRYKHLDMRDLEDRLIATQTKRQRLIATDGVFSMDGHVAPLKDIVALANKYNALVFVDECHATGFLGKTGRGTEE</sequence>
<feature type="domain" description="HMG box" evidence="12">
    <location>
        <begin position="144"/>
        <end position="208"/>
    </location>
</feature>
<dbReference type="InterPro" id="IPR001471">
    <property type="entry name" value="AP2/ERF_dom"/>
</dbReference>
<dbReference type="PANTHER" id="PTHR13693:SF102">
    <property type="entry name" value="2-AMINO-3-KETOBUTYRATE COENZYME A LIGASE, MITOCHONDRIAL"/>
    <property type="match status" value="1"/>
</dbReference>
<feature type="domain" description="AP2/ERF" evidence="13">
    <location>
        <begin position="44"/>
        <end position="100"/>
    </location>
</feature>
<feature type="compositionally biased region" description="Basic and acidic residues" evidence="11">
    <location>
        <begin position="199"/>
        <end position="219"/>
    </location>
</feature>
<feature type="domain" description="AP2/ERF" evidence="13">
    <location>
        <begin position="270"/>
        <end position="328"/>
    </location>
</feature>
<dbReference type="PANTHER" id="PTHR13693">
    <property type="entry name" value="CLASS II AMINOTRANSFERASE/8-AMINO-7-OXONONANOATE SYNTHASE"/>
    <property type="match status" value="1"/>
</dbReference>
<dbReference type="InterPro" id="IPR036910">
    <property type="entry name" value="HMG_box_dom_sf"/>
</dbReference>
<comment type="similarity">
    <text evidence="3">Belongs to the class-II pyridoxal-phosphate-dependent aminotransferase family.</text>
</comment>
<dbReference type="Gene3D" id="3.30.730.10">
    <property type="entry name" value="AP2/ERF domain"/>
    <property type="match status" value="2"/>
</dbReference>
<evidence type="ECO:0000256" key="11">
    <source>
        <dbReference type="SAM" id="MobiDB-lite"/>
    </source>
</evidence>
<dbReference type="Pfam" id="PF00847">
    <property type="entry name" value="AP2"/>
    <property type="match status" value="1"/>
</dbReference>
<keyword evidence="5" id="KW-0805">Transcription regulation</keyword>
<evidence type="ECO:0000256" key="5">
    <source>
        <dbReference type="ARBA" id="ARBA00023015"/>
    </source>
</evidence>
<dbReference type="Pfam" id="PF09011">
    <property type="entry name" value="HMG_box_2"/>
    <property type="match status" value="1"/>
</dbReference>
<reference evidence="14 15" key="1">
    <citation type="submission" date="2024-03" db="EMBL/GenBank/DDBJ databases">
        <title>Complete genome sequence of the green alga Chloropicon roscoffensis RCC1871.</title>
        <authorList>
            <person name="Lemieux C."/>
            <person name="Pombert J.-F."/>
            <person name="Otis C."/>
            <person name="Turmel M."/>
        </authorList>
    </citation>
    <scope>NUCLEOTIDE SEQUENCE [LARGE SCALE GENOMIC DNA]</scope>
    <source>
        <strain evidence="14 15">RCC1871</strain>
    </source>
</reference>
<dbReference type="Gene3D" id="1.10.30.10">
    <property type="entry name" value="High mobility group box domain"/>
    <property type="match status" value="2"/>
</dbReference>
<gene>
    <name evidence="14" type="ORF">HKI87_08g51600</name>
</gene>
<dbReference type="CDD" id="cd00084">
    <property type="entry name" value="HMG-box_SF"/>
    <property type="match status" value="1"/>
</dbReference>
<protein>
    <submittedName>
        <fullName evidence="14">2-amino-3-ketobutyrate coenzyme A ligase</fullName>
    </submittedName>
</protein>
<evidence type="ECO:0000313" key="15">
    <source>
        <dbReference type="Proteomes" id="UP001472866"/>
    </source>
</evidence>
<evidence type="ECO:0000259" key="13">
    <source>
        <dbReference type="PROSITE" id="PS51032"/>
    </source>
</evidence>
<evidence type="ECO:0000256" key="10">
    <source>
        <dbReference type="SAM" id="Coils"/>
    </source>
</evidence>
<evidence type="ECO:0000256" key="6">
    <source>
        <dbReference type="ARBA" id="ARBA00023125"/>
    </source>
</evidence>
<dbReference type="SUPFAM" id="SSF53383">
    <property type="entry name" value="PLP-dependent transferases"/>
    <property type="match status" value="1"/>
</dbReference>
<feature type="region of interest" description="Disordered" evidence="11">
    <location>
        <begin position="199"/>
        <end position="270"/>
    </location>
</feature>
<dbReference type="PROSITE" id="PS51032">
    <property type="entry name" value="AP2_ERF"/>
    <property type="match status" value="2"/>
</dbReference>
<dbReference type="CDD" id="cd00018">
    <property type="entry name" value="AP2"/>
    <property type="match status" value="1"/>
</dbReference>
<dbReference type="GO" id="GO:0005634">
    <property type="term" value="C:nucleus"/>
    <property type="evidence" value="ECO:0007669"/>
    <property type="project" value="UniProtKB-SubCell"/>
</dbReference>
<dbReference type="EMBL" id="CP151508">
    <property type="protein sequence ID" value="WZN63611.1"/>
    <property type="molecule type" value="Genomic_DNA"/>
</dbReference>
<evidence type="ECO:0000256" key="7">
    <source>
        <dbReference type="ARBA" id="ARBA00023163"/>
    </source>
</evidence>
<dbReference type="Gene3D" id="3.40.640.10">
    <property type="entry name" value="Type I PLP-dependent aspartate aminotransferase-like (Major domain)"/>
    <property type="match status" value="1"/>
</dbReference>
<keyword evidence="7" id="KW-0804">Transcription</keyword>
<dbReference type="Proteomes" id="UP001472866">
    <property type="component" value="Chromosome 08"/>
</dbReference>
<dbReference type="SUPFAM" id="SSF47095">
    <property type="entry name" value="HMG-box"/>
    <property type="match status" value="2"/>
</dbReference>
<dbReference type="SMART" id="SM00398">
    <property type="entry name" value="HMG"/>
    <property type="match status" value="2"/>
</dbReference>
<dbReference type="PROSITE" id="PS50118">
    <property type="entry name" value="HMG_BOX_2"/>
    <property type="match status" value="1"/>
</dbReference>
<dbReference type="GO" id="GO:0016874">
    <property type="term" value="F:ligase activity"/>
    <property type="evidence" value="ECO:0007669"/>
    <property type="project" value="UniProtKB-KW"/>
</dbReference>
<dbReference type="AlphaFoldDB" id="A0AAX4PC14"/>
<keyword evidence="8 9" id="KW-0539">Nucleus</keyword>
<dbReference type="InterPro" id="IPR015424">
    <property type="entry name" value="PyrdxlP-dep_Trfase"/>
</dbReference>
<name>A0AAX4PC14_9CHLO</name>
<dbReference type="InterPro" id="IPR004839">
    <property type="entry name" value="Aminotransferase_I/II_large"/>
</dbReference>
<evidence type="ECO:0000256" key="9">
    <source>
        <dbReference type="PROSITE-ProRule" id="PRU00267"/>
    </source>
</evidence>
<proteinExistence type="inferred from homology"/>
<dbReference type="GO" id="GO:0005739">
    <property type="term" value="C:mitochondrion"/>
    <property type="evidence" value="ECO:0007669"/>
    <property type="project" value="TreeGrafter"/>
</dbReference>
<keyword evidence="14" id="KW-0436">Ligase</keyword>
<evidence type="ECO:0000313" key="14">
    <source>
        <dbReference type="EMBL" id="WZN63611.1"/>
    </source>
</evidence>
<dbReference type="InterPro" id="IPR050087">
    <property type="entry name" value="AON_synthase_class-II"/>
</dbReference>
<dbReference type="InterPro" id="IPR015421">
    <property type="entry name" value="PyrdxlP-dep_Trfase_major"/>
</dbReference>
<comment type="subcellular location">
    <subcellularLocation>
        <location evidence="2">Nucleus</location>
    </subcellularLocation>
</comment>
<keyword evidence="6 9" id="KW-0238">DNA-binding</keyword>
<dbReference type="GO" id="GO:0016740">
    <property type="term" value="F:transferase activity"/>
    <property type="evidence" value="ECO:0007669"/>
    <property type="project" value="UniProtKB-KW"/>
</dbReference>
<evidence type="ECO:0000256" key="1">
    <source>
        <dbReference type="ARBA" id="ARBA00001933"/>
    </source>
</evidence>
<dbReference type="SUPFAM" id="SSF54171">
    <property type="entry name" value="DNA-binding domain"/>
    <property type="match status" value="2"/>
</dbReference>
<evidence type="ECO:0000256" key="3">
    <source>
        <dbReference type="ARBA" id="ARBA00008392"/>
    </source>
</evidence>
<keyword evidence="10" id="KW-0175">Coiled coil</keyword>
<dbReference type="InterPro" id="IPR009071">
    <property type="entry name" value="HMG_box_dom"/>
</dbReference>